<dbReference type="Proteomes" id="UP000054937">
    <property type="component" value="Unassembled WGS sequence"/>
</dbReference>
<proteinExistence type="inferred from homology"/>
<dbReference type="Pfam" id="PF13879">
    <property type="entry name" value="Hmw_CFAP97"/>
    <property type="match status" value="1"/>
</dbReference>
<comment type="caution">
    <text evidence="2">The sequence shown here is derived from an EMBL/GenBank/DDBJ whole genome shotgun (WGS) entry which is preliminary data.</text>
</comment>
<dbReference type="OMA" id="NEGDALQ"/>
<dbReference type="EMBL" id="LDAU01000057">
    <property type="protein sequence ID" value="KRX08817.1"/>
    <property type="molecule type" value="Genomic_DNA"/>
</dbReference>
<reference evidence="2 3" key="1">
    <citation type="journal article" date="2015" name="Sci. Rep.">
        <title>Genome of the facultative scuticociliatosis pathogen Pseudocohnilembus persalinus provides insight into its virulence through horizontal gene transfer.</title>
        <authorList>
            <person name="Xiong J."/>
            <person name="Wang G."/>
            <person name="Cheng J."/>
            <person name="Tian M."/>
            <person name="Pan X."/>
            <person name="Warren A."/>
            <person name="Jiang C."/>
            <person name="Yuan D."/>
            <person name="Miao W."/>
        </authorList>
    </citation>
    <scope>NUCLEOTIDE SEQUENCE [LARGE SCALE GENOMIC DNA]</scope>
    <source>
        <strain evidence="2">36N120E</strain>
    </source>
</reference>
<evidence type="ECO:0000313" key="3">
    <source>
        <dbReference type="Proteomes" id="UP000054937"/>
    </source>
</evidence>
<evidence type="ECO:0000313" key="2">
    <source>
        <dbReference type="EMBL" id="KRX08817.1"/>
    </source>
</evidence>
<sequence length="244" mass="28712">MQGKGYILKRVYIERDLLREQKSHQQRLAEIKKKQVSVDVNPIDKQLKKSKLNHVKSTQFKELEENRKQQVVNSMLVRKLEDINKGKFSVARPLGQSQSVSQFKASQQTFKTSNSKSINSLGKGSLNNVGRRLEEERIARENHALAQRMINLPPVIQKKKQDKDFKKNKQLHNQILRFHHLKDKKEKKYGRRKFDKLVSDSSDDEFDPNDEELMNKKVIKNQKKFHSQIVFYTNFLKWNCAAPL</sequence>
<gene>
    <name evidence="2" type="ORF">PPERSA_08921</name>
</gene>
<keyword evidence="3" id="KW-1185">Reference proteome</keyword>
<comment type="similarity">
    <text evidence="1">Belongs to the CFAP97 family.</text>
</comment>
<protein>
    <submittedName>
        <fullName evidence="2">Uncharacterized protein</fullName>
    </submittedName>
</protein>
<accession>A0A0V0R2V5</accession>
<dbReference type="InterPro" id="IPR029488">
    <property type="entry name" value="Hmw/CFAP97"/>
</dbReference>
<dbReference type="AlphaFoldDB" id="A0A0V0R2V5"/>
<dbReference type="InParanoid" id="A0A0V0R2V5"/>
<organism evidence="2 3">
    <name type="scientific">Pseudocohnilembus persalinus</name>
    <name type="common">Ciliate</name>
    <dbReference type="NCBI Taxonomy" id="266149"/>
    <lineage>
        <taxon>Eukaryota</taxon>
        <taxon>Sar</taxon>
        <taxon>Alveolata</taxon>
        <taxon>Ciliophora</taxon>
        <taxon>Intramacronucleata</taxon>
        <taxon>Oligohymenophorea</taxon>
        <taxon>Scuticociliatia</taxon>
        <taxon>Philasterida</taxon>
        <taxon>Pseudocohnilembidae</taxon>
        <taxon>Pseudocohnilembus</taxon>
    </lineage>
</organism>
<evidence type="ECO:0000256" key="1">
    <source>
        <dbReference type="ARBA" id="ARBA00008315"/>
    </source>
</evidence>
<name>A0A0V0R2V5_PSEPJ</name>